<keyword evidence="1" id="KW-1133">Transmembrane helix</keyword>
<accession>A0A1A9VX45</accession>
<evidence type="ECO:0000313" key="2">
    <source>
        <dbReference type="EnsemblMetazoa" id="GAUT050487-PA"/>
    </source>
</evidence>
<organism evidence="2 3">
    <name type="scientific">Glossina austeni</name>
    <name type="common">Savannah tsetse fly</name>
    <dbReference type="NCBI Taxonomy" id="7395"/>
    <lineage>
        <taxon>Eukaryota</taxon>
        <taxon>Metazoa</taxon>
        <taxon>Ecdysozoa</taxon>
        <taxon>Arthropoda</taxon>
        <taxon>Hexapoda</taxon>
        <taxon>Insecta</taxon>
        <taxon>Pterygota</taxon>
        <taxon>Neoptera</taxon>
        <taxon>Endopterygota</taxon>
        <taxon>Diptera</taxon>
        <taxon>Brachycera</taxon>
        <taxon>Muscomorpha</taxon>
        <taxon>Hippoboscoidea</taxon>
        <taxon>Glossinidae</taxon>
        <taxon>Glossina</taxon>
    </lineage>
</organism>
<sequence>MAEHMDFIHDEYLSDNMVFVLFSPILMVNNPLLLLEILALAFHVERIVKHMLTSTPPKDAAQECYNDNNKEKKVTNKETICGGNAATFRQMNAEALAKVSTSA</sequence>
<protein>
    <submittedName>
        <fullName evidence="2">Uncharacterized protein</fullName>
    </submittedName>
</protein>
<keyword evidence="3" id="KW-1185">Reference proteome</keyword>
<dbReference type="VEuPathDB" id="VectorBase:GAUT050487"/>
<dbReference type="EnsemblMetazoa" id="GAUT050487-RA">
    <property type="protein sequence ID" value="GAUT050487-PA"/>
    <property type="gene ID" value="GAUT050487"/>
</dbReference>
<proteinExistence type="predicted"/>
<keyword evidence="1" id="KW-0812">Transmembrane</keyword>
<evidence type="ECO:0000256" key="1">
    <source>
        <dbReference type="SAM" id="Phobius"/>
    </source>
</evidence>
<feature type="transmembrane region" description="Helical" evidence="1">
    <location>
        <begin position="20"/>
        <end position="42"/>
    </location>
</feature>
<dbReference type="AlphaFoldDB" id="A0A1A9VX45"/>
<name>A0A1A9VX45_GLOAU</name>
<evidence type="ECO:0000313" key="3">
    <source>
        <dbReference type="Proteomes" id="UP000078200"/>
    </source>
</evidence>
<dbReference type="Proteomes" id="UP000078200">
    <property type="component" value="Unassembled WGS sequence"/>
</dbReference>
<reference evidence="2" key="1">
    <citation type="submission" date="2020-05" db="UniProtKB">
        <authorList>
            <consortium name="EnsemblMetazoa"/>
        </authorList>
    </citation>
    <scope>IDENTIFICATION</scope>
    <source>
        <strain evidence="2">TTRI</strain>
    </source>
</reference>
<dbReference type="STRING" id="7395.A0A1A9VX45"/>
<keyword evidence="1" id="KW-0472">Membrane</keyword>